<dbReference type="Proteomes" id="UP000568380">
    <property type="component" value="Unassembled WGS sequence"/>
</dbReference>
<evidence type="ECO:0000313" key="3">
    <source>
        <dbReference type="Proteomes" id="UP000568380"/>
    </source>
</evidence>
<sequence>MTWQDIAFGLRLGSAQAARQRSDRLADRALGGDEDQTRRKSG</sequence>
<name>A0A7W8EK95_9ACTN</name>
<evidence type="ECO:0000313" key="2">
    <source>
        <dbReference type="EMBL" id="MBB5081522.1"/>
    </source>
</evidence>
<protein>
    <submittedName>
        <fullName evidence="2">Uncharacterized protein</fullName>
    </submittedName>
</protein>
<dbReference type="EMBL" id="JACHIN010000010">
    <property type="protein sequence ID" value="MBB5081522.1"/>
    <property type="molecule type" value="Genomic_DNA"/>
</dbReference>
<proteinExistence type="predicted"/>
<organism evidence="2 3">
    <name type="scientific">Nonomuraea endophytica</name>
    <dbReference type="NCBI Taxonomy" id="714136"/>
    <lineage>
        <taxon>Bacteria</taxon>
        <taxon>Bacillati</taxon>
        <taxon>Actinomycetota</taxon>
        <taxon>Actinomycetes</taxon>
        <taxon>Streptosporangiales</taxon>
        <taxon>Streptosporangiaceae</taxon>
        <taxon>Nonomuraea</taxon>
    </lineage>
</organism>
<reference evidence="2 3" key="1">
    <citation type="submission" date="2020-08" db="EMBL/GenBank/DDBJ databases">
        <title>Genomic Encyclopedia of Type Strains, Phase IV (KMG-IV): sequencing the most valuable type-strain genomes for metagenomic binning, comparative biology and taxonomic classification.</title>
        <authorList>
            <person name="Goeker M."/>
        </authorList>
    </citation>
    <scope>NUCLEOTIDE SEQUENCE [LARGE SCALE GENOMIC DNA]</scope>
    <source>
        <strain evidence="2 3">DSM 45385</strain>
    </source>
</reference>
<dbReference type="AlphaFoldDB" id="A0A7W8EK95"/>
<accession>A0A7W8EK95</accession>
<comment type="caution">
    <text evidence="2">The sequence shown here is derived from an EMBL/GenBank/DDBJ whole genome shotgun (WGS) entry which is preliminary data.</text>
</comment>
<gene>
    <name evidence="2" type="ORF">HNR40_007017</name>
</gene>
<feature type="compositionally biased region" description="Basic and acidic residues" evidence="1">
    <location>
        <begin position="20"/>
        <end position="42"/>
    </location>
</feature>
<keyword evidence="3" id="KW-1185">Reference proteome</keyword>
<feature type="region of interest" description="Disordered" evidence="1">
    <location>
        <begin position="15"/>
        <end position="42"/>
    </location>
</feature>
<evidence type="ECO:0000256" key="1">
    <source>
        <dbReference type="SAM" id="MobiDB-lite"/>
    </source>
</evidence>